<dbReference type="Proteomes" id="UP000054925">
    <property type="component" value="Unassembled WGS sequence"/>
</dbReference>
<sequence length="307" mass="34477">MSEDIDIKVVLDEVPEGYALAGGRGDRSRLGELQVEVCERLKGSGFTLIEAEDEDNPRSRDNRRYYCLHLAYRAEFGGSDFALRPELKIELIHRPPMLLIEPREMGCLLDHPVGRASAEPFSMPCISVAETLGEKILSLLRRCAWHRDGRQRGSFDAALVRHIYDTWRICAISPDSVDEATIVFEALVKQDVAEFGAQHEEFADDPFDTLRRALHRTATEPTLRHHFDERLIPLVFAAGRPVYDACLASFTTAVHRMLRPQSKARSKPRSMPRPRPRRAMSLPATRIAGKRSVGLAISSCEATISSS</sequence>
<evidence type="ECO:0000313" key="2">
    <source>
        <dbReference type="EMBL" id="SAL61579.1"/>
    </source>
</evidence>
<organism evidence="2 3">
    <name type="scientific">Caballeronia terrestris</name>
    <dbReference type="NCBI Taxonomy" id="1226301"/>
    <lineage>
        <taxon>Bacteria</taxon>
        <taxon>Pseudomonadati</taxon>
        <taxon>Pseudomonadota</taxon>
        <taxon>Betaproteobacteria</taxon>
        <taxon>Burkholderiales</taxon>
        <taxon>Burkholderiaceae</taxon>
        <taxon>Caballeronia</taxon>
    </lineage>
</organism>
<reference evidence="2" key="1">
    <citation type="submission" date="2016-01" db="EMBL/GenBank/DDBJ databases">
        <authorList>
            <person name="Peeters C."/>
        </authorList>
    </citation>
    <scope>NUCLEOTIDE SEQUENCE [LARGE SCALE GENOMIC DNA]</scope>
    <source>
        <strain evidence="2">LMG 22937</strain>
    </source>
</reference>
<comment type="caution">
    <text evidence="2">The sequence shown here is derived from an EMBL/GenBank/DDBJ whole genome shotgun (WGS) entry which is preliminary data.</text>
</comment>
<feature type="region of interest" description="Disordered" evidence="1">
    <location>
        <begin position="258"/>
        <end position="279"/>
    </location>
</feature>
<dbReference type="Pfam" id="PF08843">
    <property type="entry name" value="AbiEii"/>
    <property type="match status" value="1"/>
</dbReference>
<protein>
    <submittedName>
        <fullName evidence="2">Uncharacterized protein</fullName>
    </submittedName>
</protein>
<keyword evidence="3" id="KW-1185">Reference proteome</keyword>
<gene>
    <name evidence="2" type="ORF">AWB67_03081</name>
</gene>
<dbReference type="InterPro" id="IPR014942">
    <property type="entry name" value="AbiEii"/>
</dbReference>
<dbReference type="AlphaFoldDB" id="A0A158IZN8"/>
<accession>A0A158IZN8</accession>
<evidence type="ECO:0000313" key="3">
    <source>
        <dbReference type="Proteomes" id="UP000054925"/>
    </source>
</evidence>
<name>A0A158IZN8_9BURK</name>
<dbReference type="EMBL" id="FCOL02000015">
    <property type="protein sequence ID" value="SAL61579.1"/>
    <property type="molecule type" value="Genomic_DNA"/>
</dbReference>
<evidence type="ECO:0000256" key="1">
    <source>
        <dbReference type="SAM" id="MobiDB-lite"/>
    </source>
</evidence>
<feature type="compositionally biased region" description="Basic residues" evidence="1">
    <location>
        <begin position="258"/>
        <end position="278"/>
    </location>
</feature>
<proteinExistence type="predicted"/>